<name>A0A0K0J3I9_BRUMA</name>
<dbReference type="EMBL" id="CAAKNF010000196">
    <property type="protein sequence ID" value="VIO88040.1"/>
    <property type="molecule type" value="Genomic_DNA"/>
</dbReference>
<dbReference type="WBParaSite" id="Bm189.1">
    <property type="protein sequence ID" value="Bm189.1"/>
    <property type="gene ID" value="WBGene00220450"/>
</dbReference>
<evidence type="ECO:0000313" key="4">
    <source>
        <dbReference type="WBParaSite" id="Bm189.1"/>
    </source>
</evidence>
<evidence type="ECO:0000313" key="1">
    <source>
        <dbReference type="EMBL" id="CDP91605.1"/>
    </source>
</evidence>
<evidence type="ECO:0000313" key="3">
    <source>
        <dbReference type="Proteomes" id="UP000006672"/>
    </source>
</evidence>
<dbReference type="EMBL" id="LN856451">
    <property type="protein sequence ID" value="CDP91605.1"/>
    <property type="molecule type" value="Genomic_DNA"/>
</dbReference>
<dbReference type="Proteomes" id="UP000006672">
    <property type="component" value="Unassembled WGS sequence"/>
</dbReference>
<dbReference type="GeneID" id="66059516"/>
<reference evidence="4" key="4">
    <citation type="submission" date="2019-12" db="UniProtKB">
        <authorList>
            <consortium name="WormBaseParasite"/>
        </authorList>
    </citation>
    <scope>IDENTIFICATION</scope>
</reference>
<dbReference type="KEGG" id="bmy:BM_BM189"/>
<gene>
    <name evidence="1 4 5" type="ORF">Bm189</name>
    <name evidence="2" type="ORF">BM_BM189</name>
    <name evidence="1" type="ORF">BM_Bm189</name>
</gene>
<evidence type="ECO:0000313" key="2">
    <source>
        <dbReference type="EMBL" id="VIO88040.1"/>
    </source>
</evidence>
<reference evidence="2" key="3">
    <citation type="submission" date="2019-04" db="EMBL/GenBank/DDBJ databases">
        <authorList>
            <person name="Howe K."/>
            <person name="Paulini M."/>
            <person name="Williams G."/>
        </authorList>
    </citation>
    <scope>NUCLEOTIDE SEQUENCE [LARGE SCALE GENOMIC DNA]</scope>
    <source>
        <strain evidence="2">FR3</strain>
    </source>
</reference>
<dbReference type="CTD" id="66059516"/>
<reference evidence="1 3" key="1">
    <citation type="journal article" date="2007" name="Science">
        <title>Draft genome of the filarial nematode parasite Brugia malayi.</title>
        <authorList>
            <person name="Ghedin E."/>
            <person name="Wang S."/>
            <person name="Spiro D."/>
            <person name="Caler E."/>
            <person name="Zhao Q."/>
            <person name="Crabtree J."/>
            <person name="Allen J.E."/>
            <person name="Delcher A.L."/>
            <person name="Guiliano D.B."/>
            <person name="Miranda-Saavedra D."/>
            <person name="Angiuoli S.V."/>
            <person name="Creasy T."/>
            <person name="Amedeo P."/>
            <person name="Haas B."/>
            <person name="El-Sayed N.M."/>
            <person name="Wortman J.R."/>
            <person name="Feldblyum T."/>
            <person name="Tallon L."/>
            <person name="Schatz M."/>
            <person name="Shumway M."/>
            <person name="Koo H."/>
            <person name="Salzberg S.L."/>
            <person name="Schobel S."/>
            <person name="Pertea M."/>
            <person name="Pop M."/>
            <person name="White O."/>
            <person name="Barton G.J."/>
            <person name="Carlow C.K."/>
            <person name="Crawford M.J."/>
            <person name="Daub J."/>
            <person name="Dimmic M.W."/>
            <person name="Estes C.F."/>
            <person name="Foster J.M."/>
            <person name="Ganatra M."/>
            <person name="Gregory W.F."/>
            <person name="Johnson N.M."/>
            <person name="Jin J."/>
            <person name="Komuniecki R."/>
            <person name="Korf I."/>
            <person name="Kumar S."/>
            <person name="Laney S."/>
            <person name="Li B.W."/>
            <person name="Li W."/>
            <person name="Lindblom T.H."/>
            <person name="Lustigman S."/>
            <person name="Ma D."/>
            <person name="Maina C.V."/>
            <person name="Martin D.M."/>
            <person name="McCarter J.P."/>
            <person name="McReynolds L."/>
            <person name="Mitreva M."/>
            <person name="Nutman T.B."/>
            <person name="Parkinson J."/>
            <person name="Peregrin-Alvarez J.M."/>
            <person name="Poole C."/>
            <person name="Ren Q."/>
            <person name="Saunders L."/>
            <person name="Sluder A.E."/>
            <person name="Smith K."/>
            <person name="Stanke M."/>
            <person name="Unnasch T.R."/>
            <person name="Ware J."/>
            <person name="Wei A.D."/>
            <person name="Weil G."/>
            <person name="Williams D.J."/>
            <person name="Zhang Y."/>
            <person name="Williams S.A."/>
            <person name="Fraser-Liggett C."/>
            <person name="Slatko B."/>
            <person name="Blaxter M.L."/>
            <person name="Scott A.L."/>
        </authorList>
    </citation>
    <scope>NUCLEOTIDE SEQUENCE</scope>
    <source>
        <strain evidence="1 3">FR3</strain>
    </source>
</reference>
<organism evidence="1">
    <name type="scientific">Brugia malayi</name>
    <name type="common">Filarial nematode worm</name>
    <dbReference type="NCBI Taxonomy" id="6279"/>
    <lineage>
        <taxon>Eukaryota</taxon>
        <taxon>Metazoa</taxon>
        <taxon>Ecdysozoa</taxon>
        <taxon>Nematoda</taxon>
        <taxon>Chromadorea</taxon>
        <taxon>Rhabditida</taxon>
        <taxon>Spirurina</taxon>
        <taxon>Spiruromorpha</taxon>
        <taxon>Filarioidea</taxon>
        <taxon>Onchocercidae</taxon>
        <taxon>Brugia</taxon>
    </lineage>
</organism>
<dbReference type="AlphaFoldDB" id="A0A0K0J3I9"/>
<reference evidence="1" key="2">
    <citation type="submission" date="2012-12" db="EMBL/GenBank/DDBJ databases">
        <authorList>
            <person name="Gao Y.W."/>
            <person name="Fan S.T."/>
            <person name="Sun H.T."/>
            <person name="Wang Z."/>
            <person name="Gao X.L."/>
            <person name="Li Y.G."/>
            <person name="Wang T.C."/>
            <person name="Zhang K."/>
            <person name="Xu W.W."/>
            <person name="Yu Z.J."/>
            <person name="Xia X.Z."/>
        </authorList>
    </citation>
    <scope>NUCLEOTIDE SEQUENCE</scope>
    <source>
        <strain evidence="1">FR3</strain>
    </source>
</reference>
<accession>A0A4E9F0G1</accession>
<accession>A0A0K0J3I9</accession>
<sequence length="85" mass="10171">MYNRARTRLYYYPNPVPPVQCKGCLLSEKFYTLLTCALTWYWIEYCSLRSYQQNSSFRGYLQMELTMHTNDGLTINVPFPGYIYL</sequence>
<proteinExistence type="predicted"/>
<dbReference type="WormBase" id="Bm189">
    <property type="protein sequence ID" value="BM35852"/>
    <property type="gene ID" value="WBGene00220450"/>
</dbReference>
<keyword evidence="3" id="KW-1185">Reference proteome</keyword>
<evidence type="ECO:0000313" key="5">
    <source>
        <dbReference type="WormBase" id="Bm189"/>
    </source>
</evidence>
<protein>
    <submittedName>
        <fullName evidence="1 4">Bm189</fullName>
    </submittedName>
</protein>
<dbReference type="RefSeq" id="XP_042930570.1">
    <property type="nucleotide sequence ID" value="XM_043074636.1"/>
</dbReference>